<proteinExistence type="predicted"/>
<accession>F0X1S5</accession>
<feature type="compositionally biased region" description="Basic and acidic residues" evidence="1">
    <location>
        <begin position="8"/>
        <end position="22"/>
    </location>
</feature>
<dbReference type="AlphaFoldDB" id="F0X1S5"/>
<organism evidence="2">
    <name type="scientific">Albugo laibachii Nc14</name>
    <dbReference type="NCBI Taxonomy" id="890382"/>
    <lineage>
        <taxon>Eukaryota</taxon>
        <taxon>Sar</taxon>
        <taxon>Stramenopiles</taxon>
        <taxon>Oomycota</taxon>
        <taxon>Peronosporomycetes</taxon>
        <taxon>Albuginales</taxon>
        <taxon>Albuginaceae</taxon>
        <taxon>Albugo</taxon>
    </lineage>
</organism>
<evidence type="ECO:0000256" key="1">
    <source>
        <dbReference type="SAM" id="MobiDB-lite"/>
    </source>
</evidence>
<sequence length="161" mass="17901">MYENPAEEMSRKRIRDDDVDLRPKKKMSSPWNAPSAKAALSHLYSASTRETSSLPEIDGDTTLILVTYSSSKCLICLTLLHEVVLLSTESTYIWMVKPKEEAPACDCEWNTYTVIQSLPSHSLRPMSAVQIHTHLTGERFDPSSIPSDPTLNGPVPLEIAA</sequence>
<protein>
    <submittedName>
        <fullName evidence="2">AlNc14C678G12389 protein</fullName>
    </submittedName>
</protein>
<feature type="region of interest" description="Disordered" evidence="1">
    <location>
        <begin position="1"/>
        <end position="33"/>
    </location>
</feature>
<dbReference type="HOGENOM" id="CLU_1646815_0_0_1"/>
<reference evidence="2" key="2">
    <citation type="submission" date="2011-02" db="EMBL/GenBank/DDBJ databases">
        <authorList>
            <person name="MacLean D."/>
        </authorList>
    </citation>
    <scope>NUCLEOTIDE SEQUENCE</scope>
</reference>
<gene>
    <name evidence="2" type="primary">AlNc14C678G12389</name>
    <name evidence="2" type="ORF">ALNC14_139210</name>
</gene>
<feature type="region of interest" description="Disordered" evidence="1">
    <location>
        <begin position="139"/>
        <end position="161"/>
    </location>
</feature>
<dbReference type="EMBL" id="FR824664">
    <property type="protein sequence ID" value="CCA27777.1"/>
    <property type="molecule type" value="Genomic_DNA"/>
</dbReference>
<reference evidence="2" key="1">
    <citation type="journal article" date="2011" name="PLoS Biol.">
        <title>Gene gain and loss during evolution of obligate parasitism in the white rust pathogen of Arabidopsis thaliana.</title>
        <authorList>
            <person name="Kemen E."/>
            <person name="Gardiner A."/>
            <person name="Schultz-Larsen T."/>
            <person name="Kemen A.C."/>
            <person name="Balmuth A.L."/>
            <person name="Robert-Seilaniantz A."/>
            <person name="Bailey K."/>
            <person name="Holub E."/>
            <person name="Studholme D.J."/>
            <person name="Maclean D."/>
            <person name="Jones J.D."/>
        </authorList>
    </citation>
    <scope>NUCLEOTIDE SEQUENCE</scope>
</reference>
<name>F0X1S5_9STRA</name>
<evidence type="ECO:0000313" key="2">
    <source>
        <dbReference type="EMBL" id="CCA27777.1"/>
    </source>
</evidence>